<keyword evidence="6" id="KW-0479">Metal-binding</keyword>
<comment type="catalytic activity">
    <reaction evidence="1">
        <text>inosine + phosphate = alpha-D-ribose 1-phosphate + hypoxanthine</text>
        <dbReference type="Rhea" id="RHEA:27646"/>
        <dbReference type="ChEBI" id="CHEBI:17368"/>
        <dbReference type="ChEBI" id="CHEBI:17596"/>
        <dbReference type="ChEBI" id="CHEBI:43474"/>
        <dbReference type="ChEBI" id="CHEBI:57720"/>
        <dbReference type="EC" id="2.4.2.1"/>
    </reaction>
    <physiologicalReaction direction="left-to-right" evidence="1">
        <dbReference type="Rhea" id="RHEA:27647"/>
    </physiologicalReaction>
</comment>
<evidence type="ECO:0000313" key="13">
    <source>
        <dbReference type="EMBL" id="MEI4803027.1"/>
    </source>
</evidence>
<evidence type="ECO:0000256" key="8">
    <source>
        <dbReference type="ARBA" id="ARBA00022833"/>
    </source>
</evidence>
<keyword evidence="8" id="KW-0862">Zinc</keyword>
<dbReference type="RefSeq" id="WP_336473467.1">
    <property type="nucleotide sequence ID" value="NZ_JBAWSX010000011.1"/>
</dbReference>
<evidence type="ECO:0000256" key="1">
    <source>
        <dbReference type="ARBA" id="ARBA00000553"/>
    </source>
</evidence>
<comment type="catalytic activity">
    <reaction evidence="11">
        <text>S-methyl-5'-thioadenosine + phosphate = 5-(methylsulfanyl)-alpha-D-ribose 1-phosphate + adenine</text>
        <dbReference type="Rhea" id="RHEA:11852"/>
        <dbReference type="ChEBI" id="CHEBI:16708"/>
        <dbReference type="ChEBI" id="CHEBI:17509"/>
        <dbReference type="ChEBI" id="CHEBI:43474"/>
        <dbReference type="ChEBI" id="CHEBI:58533"/>
        <dbReference type="EC" id="2.4.2.28"/>
    </reaction>
    <physiologicalReaction direction="left-to-right" evidence="11">
        <dbReference type="Rhea" id="RHEA:11853"/>
    </physiologicalReaction>
</comment>
<comment type="function">
    <text evidence="3">Purine nucleoside enzyme that catalyzes the phosphorolysis of adenosine and inosine nucleosides, yielding D-ribose 1-phosphate and the respective free bases, adenine and hypoxanthine. Also catalyzes the phosphorolysis of S-methyl-5'-thioadenosine into adenine and S-methyl-5-thio-alpha-D-ribose 1-phosphate. Also has adenosine deaminase activity.</text>
</comment>
<dbReference type="CDD" id="cd16833">
    <property type="entry name" value="YfiH"/>
    <property type="match status" value="1"/>
</dbReference>
<dbReference type="SUPFAM" id="SSF64438">
    <property type="entry name" value="CNF1/YfiH-like putative cysteine hydrolases"/>
    <property type="match status" value="1"/>
</dbReference>
<evidence type="ECO:0000256" key="10">
    <source>
        <dbReference type="ARBA" id="ARBA00048968"/>
    </source>
</evidence>
<comment type="similarity">
    <text evidence="4 12">Belongs to the purine nucleoside phosphorylase YfiH/LACC1 family.</text>
</comment>
<evidence type="ECO:0000256" key="2">
    <source>
        <dbReference type="ARBA" id="ARBA00001947"/>
    </source>
</evidence>
<accession>A0ABU8FK27</accession>
<name>A0ABU8FK27_9BACI</name>
<dbReference type="Proteomes" id="UP001372526">
    <property type="component" value="Unassembled WGS sequence"/>
</dbReference>
<evidence type="ECO:0000256" key="9">
    <source>
        <dbReference type="ARBA" id="ARBA00047989"/>
    </source>
</evidence>
<sequence>MREPFTYKDGMLHLHMWEELGPIIAGFTTKEGGVSTGPFYTMNLGLHVHDKVEDVHENRRLLAEKLHVPLETWICSEQVHDHHVAKVGKQERGKGVFSYEDGIPNTDGIYTKDTDVLLTSCYADCVPLYFYAPSYRMIGLAHAGWKGTVKGIASEMIGKWKDEGIPLGDIHVAIGPSIGACCYVVDERVLSAAKQVLHGSVPYDMVSDGQYAIDLKEINRLLCLQAGIKEEQIAMSSLCTSCETQLFFSHRRDHGKTGRMLSFIGFKEDEKQ</sequence>
<evidence type="ECO:0000256" key="6">
    <source>
        <dbReference type="ARBA" id="ARBA00022723"/>
    </source>
</evidence>
<dbReference type="NCBIfam" id="TIGR00726">
    <property type="entry name" value="peptidoglycan editing factor PgeF"/>
    <property type="match status" value="1"/>
</dbReference>
<dbReference type="EMBL" id="JBAWSX010000011">
    <property type="protein sequence ID" value="MEI4803027.1"/>
    <property type="molecule type" value="Genomic_DNA"/>
</dbReference>
<keyword evidence="14" id="KW-1185">Reference proteome</keyword>
<evidence type="ECO:0000256" key="3">
    <source>
        <dbReference type="ARBA" id="ARBA00003215"/>
    </source>
</evidence>
<evidence type="ECO:0000256" key="11">
    <source>
        <dbReference type="ARBA" id="ARBA00049893"/>
    </source>
</evidence>
<organism evidence="13 14">
    <name type="scientific">Bacillus bruguierae</name>
    <dbReference type="NCBI Taxonomy" id="3127667"/>
    <lineage>
        <taxon>Bacteria</taxon>
        <taxon>Bacillati</taxon>
        <taxon>Bacillota</taxon>
        <taxon>Bacilli</taxon>
        <taxon>Bacillales</taxon>
        <taxon>Bacillaceae</taxon>
        <taxon>Bacillus</taxon>
    </lineage>
</organism>
<evidence type="ECO:0000313" key="14">
    <source>
        <dbReference type="Proteomes" id="UP001372526"/>
    </source>
</evidence>
<keyword evidence="5" id="KW-0808">Transferase</keyword>
<comment type="catalytic activity">
    <reaction evidence="9">
        <text>adenosine + H2O + H(+) = inosine + NH4(+)</text>
        <dbReference type="Rhea" id="RHEA:24408"/>
        <dbReference type="ChEBI" id="CHEBI:15377"/>
        <dbReference type="ChEBI" id="CHEBI:15378"/>
        <dbReference type="ChEBI" id="CHEBI:16335"/>
        <dbReference type="ChEBI" id="CHEBI:17596"/>
        <dbReference type="ChEBI" id="CHEBI:28938"/>
        <dbReference type="EC" id="3.5.4.4"/>
    </reaction>
    <physiologicalReaction direction="left-to-right" evidence="9">
        <dbReference type="Rhea" id="RHEA:24409"/>
    </physiologicalReaction>
</comment>
<dbReference type="PANTHER" id="PTHR30616">
    <property type="entry name" value="UNCHARACTERIZED PROTEIN YFIH"/>
    <property type="match status" value="1"/>
</dbReference>
<dbReference type="InterPro" id="IPR003730">
    <property type="entry name" value="Cu_polyphenol_OxRdtase"/>
</dbReference>
<comment type="catalytic activity">
    <reaction evidence="10">
        <text>adenosine + phosphate = alpha-D-ribose 1-phosphate + adenine</text>
        <dbReference type="Rhea" id="RHEA:27642"/>
        <dbReference type="ChEBI" id="CHEBI:16335"/>
        <dbReference type="ChEBI" id="CHEBI:16708"/>
        <dbReference type="ChEBI" id="CHEBI:43474"/>
        <dbReference type="ChEBI" id="CHEBI:57720"/>
        <dbReference type="EC" id="2.4.2.1"/>
    </reaction>
    <physiologicalReaction direction="left-to-right" evidence="10">
        <dbReference type="Rhea" id="RHEA:27643"/>
    </physiologicalReaction>
</comment>
<proteinExistence type="inferred from homology"/>
<comment type="caution">
    <text evidence="13">The sequence shown here is derived from an EMBL/GenBank/DDBJ whole genome shotgun (WGS) entry which is preliminary data.</text>
</comment>
<dbReference type="PANTHER" id="PTHR30616:SF2">
    <property type="entry name" value="PURINE NUCLEOSIDE PHOSPHORYLASE LACC1"/>
    <property type="match status" value="1"/>
</dbReference>
<keyword evidence="7" id="KW-0378">Hydrolase</keyword>
<evidence type="ECO:0000256" key="12">
    <source>
        <dbReference type="RuleBase" id="RU361274"/>
    </source>
</evidence>
<evidence type="ECO:0000256" key="5">
    <source>
        <dbReference type="ARBA" id="ARBA00022679"/>
    </source>
</evidence>
<dbReference type="Gene3D" id="3.60.140.10">
    <property type="entry name" value="CNF1/YfiH-like putative cysteine hydrolases"/>
    <property type="match status" value="1"/>
</dbReference>
<evidence type="ECO:0000256" key="4">
    <source>
        <dbReference type="ARBA" id="ARBA00007353"/>
    </source>
</evidence>
<dbReference type="InterPro" id="IPR038371">
    <property type="entry name" value="Cu_polyphenol_OxRdtase_sf"/>
</dbReference>
<comment type="cofactor">
    <cofactor evidence="2">
        <name>Zn(2+)</name>
        <dbReference type="ChEBI" id="CHEBI:29105"/>
    </cofactor>
</comment>
<dbReference type="InterPro" id="IPR011324">
    <property type="entry name" value="Cytotoxic_necrot_fac-like_cat"/>
</dbReference>
<protein>
    <recommendedName>
        <fullName evidence="12">Purine nucleoside phosphorylase</fullName>
    </recommendedName>
</protein>
<dbReference type="Pfam" id="PF02578">
    <property type="entry name" value="Cu-oxidase_4"/>
    <property type="match status" value="1"/>
</dbReference>
<gene>
    <name evidence="13" type="primary">pgeF</name>
    <name evidence="13" type="ORF">WAZ07_17260</name>
</gene>
<reference evidence="13 14" key="1">
    <citation type="submission" date="2024-01" db="EMBL/GenBank/DDBJ databases">
        <title>Seven novel Bacillus-like species.</title>
        <authorList>
            <person name="Liu G."/>
        </authorList>
    </citation>
    <scope>NUCLEOTIDE SEQUENCE [LARGE SCALE GENOMIC DNA]</scope>
    <source>
        <strain evidence="13 14">FJAT-51639</strain>
    </source>
</reference>
<evidence type="ECO:0000256" key="7">
    <source>
        <dbReference type="ARBA" id="ARBA00022801"/>
    </source>
</evidence>